<proteinExistence type="inferred from homology"/>
<comment type="similarity">
    <text evidence="2 3">Belongs to the glutamine synthetase family.</text>
</comment>
<evidence type="ECO:0000256" key="4">
    <source>
        <dbReference type="SAM" id="MobiDB-lite"/>
    </source>
</evidence>
<feature type="region of interest" description="Disordered" evidence="4">
    <location>
        <begin position="1"/>
        <end position="67"/>
    </location>
</feature>
<protein>
    <recommendedName>
        <fullName evidence="5">GS catalytic domain-containing protein</fullName>
    </recommendedName>
</protein>
<organism evidence="7 8">
    <name type="scientific">Helobdella robusta</name>
    <name type="common">Californian leech</name>
    <dbReference type="NCBI Taxonomy" id="6412"/>
    <lineage>
        <taxon>Eukaryota</taxon>
        <taxon>Metazoa</taxon>
        <taxon>Spiralia</taxon>
        <taxon>Lophotrochozoa</taxon>
        <taxon>Annelida</taxon>
        <taxon>Clitellata</taxon>
        <taxon>Hirudinea</taxon>
        <taxon>Rhynchobdellida</taxon>
        <taxon>Glossiphoniidae</taxon>
        <taxon>Helobdella</taxon>
    </lineage>
</organism>
<feature type="compositionally biased region" description="Basic and acidic residues" evidence="4">
    <location>
        <begin position="1"/>
        <end position="11"/>
    </location>
</feature>
<dbReference type="InterPro" id="IPR036651">
    <property type="entry name" value="Gln_synt_N_sf"/>
</dbReference>
<keyword evidence="8" id="KW-1185">Reference proteome</keyword>
<evidence type="ECO:0000313" key="8">
    <source>
        <dbReference type="Proteomes" id="UP000015101"/>
    </source>
</evidence>
<dbReference type="CTD" id="20211492"/>
<dbReference type="eggNOG" id="KOG0683">
    <property type="taxonomic scope" value="Eukaryota"/>
</dbReference>
<feature type="domain" description="GS catalytic" evidence="5">
    <location>
        <begin position="206"/>
        <end position="513"/>
    </location>
</feature>
<dbReference type="EMBL" id="KB095858">
    <property type="protein sequence ID" value="ESO10609.1"/>
    <property type="molecule type" value="Genomic_DNA"/>
</dbReference>
<dbReference type="KEGG" id="hro:HELRODRAFT_190105"/>
<dbReference type="SUPFAM" id="SSF55931">
    <property type="entry name" value="Glutamine synthetase/guanido kinase"/>
    <property type="match status" value="1"/>
</dbReference>
<reference evidence="8" key="1">
    <citation type="submission" date="2012-12" db="EMBL/GenBank/DDBJ databases">
        <authorList>
            <person name="Hellsten U."/>
            <person name="Grimwood J."/>
            <person name="Chapman J.A."/>
            <person name="Shapiro H."/>
            <person name="Aerts A."/>
            <person name="Otillar R.P."/>
            <person name="Terry A.Y."/>
            <person name="Boore J.L."/>
            <person name="Simakov O."/>
            <person name="Marletaz F."/>
            <person name="Cho S.-J."/>
            <person name="Edsinger-Gonzales E."/>
            <person name="Havlak P."/>
            <person name="Kuo D.-H."/>
            <person name="Larsson T."/>
            <person name="Lv J."/>
            <person name="Arendt D."/>
            <person name="Savage R."/>
            <person name="Osoegawa K."/>
            <person name="de Jong P."/>
            <person name="Lindberg D.R."/>
            <person name="Seaver E.C."/>
            <person name="Weisblat D.A."/>
            <person name="Putnam N.H."/>
            <person name="Grigoriev I.V."/>
            <person name="Rokhsar D.S."/>
        </authorList>
    </citation>
    <scope>NUCLEOTIDE SEQUENCE</scope>
</reference>
<dbReference type="STRING" id="6412.T1FRP5"/>
<dbReference type="AlphaFoldDB" id="T1FRP5"/>
<dbReference type="SUPFAM" id="SSF54368">
    <property type="entry name" value="Glutamine synthetase, N-terminal domain"/>
    <property type="match status" value="1"/>
</dbReference>
<dbReference type="PANTHER" id="PTHR43785">
    <property type="entry name" value="GAMMA-GLUTAMYLPUTRESCINE SYNTHETASE"/>
    <property type="match status" value="1"/>
</dbReference>
<evidence type="ECO:0000256" key="1">
    <source>
        <dbReference type="ARBA" id="ARBA00022598"/>
    </source>
</evidence>
<evidence type="ECO:0000256" key="3">
    <source>
        <dbReference type="RuleBase" id="RU000384"/>
    </source>
</evidence>
<dbReference type="Gene3D" id="3.10.20.70">
    <property type="entry name" value="Glutamine synthetase, N-terminal domain"/>
    <property type="match status" value="1"/>
</dbReference>
<dbReference type="GO" id="GO:0004356">
    <property type="term" value="F:glutamine synthetase activity"/>
    <property type="evidence" value="ECO:0007669"/>
    <property type="project" value="InterPro"/>
</dbReference>
<dbReference type="Pfam" id="PF00120">
    <property type="entry name" value="Gln-synt_C"/>
    <property type="match status" value="1"/>
</dbReference>
<dbReference type="HOGENOM" id="CLU_017290_1_3_1"/>
<evidence type="ECO:0000259" key="5">
    <source>
        <dbReference type="PROSITE" id="PS51987"/>
    </source>
</evidence>
<dbReference type="PANTHER" id="PTHR43785:SF14">
    <property type="entry name" value="GLUTAMINE SYNTHETASE"/>
    <property type="match status" value="1"/>
</dbReference>
<reference evidence="7" key="3">
    <citation type="submission" date="2015-06" db="UniProtKB">
        <authorList>
            <consortium name="EnsemblMetazoa"/>
        </authorList>
    </citation>
    <scope>IDENTIFICATION</scope>
</reference>
<dbReference type="InterPro" id="IPR014746">
    <property type="entry name" value="Gln_synth/guanido_kin_cat_dom"/>
</dbReference>
<evidence type="ECO:0000256" key="2">
    <source>
        <dbReference type="PROSITE-ProRule" id="PRU01331"/>
    </source>
</evidence>
<keyword evidence="1" id="KW-0436">Ligase</keyword>
<reference evidence="6 8" key="2">
    <citation type="journal article" date="2013" name="Nature">
        <title>Insights into bilaterian evolution from three spiralian genomes.</title>
        <authorList>
            <person name="Simakov O."/>
            <person name="Marletaz F."/>
            <person name="Cho S.J."/>
            <person name="Edsinger-Gonzales E."/>
            <person name="Havlak P."/>
            <person name="Hellsten U."/>
            <person name="Kuo D.H."/>
            <person name="Larsson T."/>
            <person name="Lv J."/>
            <person name="Arendt D."/>
            <person name="Savage R."/>
            <person name="Osoegawa K."/>
            <person name="de Jong P."/>
            <person name="Grimwood J."/>
            <person name="Chapman J.A."/>
            <person name="Shapiro H."/>
            <person name="Aerts A."/>
            <person name="Otillar R.P."/>
            <person name="Terry A.Y."/>
            <person name="Boore J.L."/>
            <person name="Grigoriev I.V."/>
            <person name="Lindberg D.R."/>
            <person name="Seaver E.C."/>
            <person name="Weisblat D.A."/>
            <person name="Putnam N.H."/>
            <person name="Rokhsar D.S."/>
        </authorList>
    </citation>
    <scope>NUCLEOTIDE SEQUENCE</scope>
</reference>
<accession>T1FRP5</accession>
<feature type="compositionally biased region" description="Low complexity" evidence="4">
    <location>
        <begin position="15"/>
        <end position="24"/>
    </location>
</feature>
<sequence>MSHPKIPERPHYNSQQQQQQPHQQNRNSPFAQSSNSAAATTTPATTTANNPSSNRLQFSSSVTSSKPTSGIINFGANFREHLENSLESIENFGGFKKYYRSDNANLSVDREMNLEKKAVELGVKFFLVAYSTLNSDCRTCLVPTSSINEKHGCHLATAMFFKTTGADPDMFLVPDPKTFIQLPWKPDYAWVQGNMFLNGQPAPQCPRRALINMMERAKNSGLVMMSGIEPEFTILNKDGSDVGDNIDSRQPMSLHDPLSIMRLAPLLTQIHDVMSAIGWKPYQIDHEATKCQYEINFSYADALTTADRFCFMKFMMKQLAEEHGYRITFMPVPFANLLCSNGLHINVSLWNEKEKVNLFPDEADAKLGISKLAYNFIGGLLSHVEESCAILCPTVNSYKRLNLGSWCPNTITWGGNNRTVLLRVPCENRVEHRLPDASINPHLAHAIILAAGLDGIDNDADPGPIIDFEVHTRPKEFKNVPTSLLEALDKFHESEFARECLGDDYAFIYLFMD</sequence>
<dbReference type="SMART" id="SM01230">
    <property type="entry name" value="Gln-synt_C"/>
    <property type="match status" value="1"/>
</dbReference>
<dbReference type="GeneID" id="20211492"/>
<evidence type="ECO:0000313" key="6">
    <source>
        <dbReference type="EMBL" id="ESO10609.1"/>
    </source>
</evidence>
<dbReference type="Proteomes" id="UP000015101">
    <property type="component" value="Unassembled WGS sequence"/>
</dbReference>
<dbReference type="Gene3D" id="3.30.590.10">
    <property type="entry name" value="Glutamine synthetase/guanido kinase, catalytic domain"/>
    <property type="match status" value="1"/>
</dbReference>
<gene>
    <name evidence="7" type="primary">20211492</name>
    <name evidence="6" type="ORF">HELRODRAFT_190105</name>
</gene>
<dbReference type="EMBL" id="AMQM01002675">
    <property type="status" value="NOT_ANNOTATED_CDS"/>
    <property type="molecule type" value="Genomic_DNA"/>
</dbReference>
<dbReference type="PROSITE" id="PS51987">
    <property type="entry name" value="GS_CATALYTIC"/>
    <property type="match status" value="1"/>
</dbReference>
<name>T1FRP5_HELRO</name>
<dbReference type="OMA" id="INMMERA"/>
<dbReference type="OrthoDB" id="77835at2759"/>
<dbReference type="InterPro" id="IPR008146">
    <property type="entry name" value="Gln_synth_cat_dom"/>
</dbReference>
<dbReference type="InParanoid" id="T1FRP5"/>
<dbReference type="EnsemblMetazoa" id="HelroT190105">
    <property type="protein sequence ID" value="HelroP190105"/>
    <property type="gene ID" value="HelroG190105"/>
</dbReference>
<dbReference type="GO" id="GO:0006542">
    <property type="term" value="P:glutamine biosynthetic process"/>
    <property type="evidence" value="ECO:0007669"/>
    <property type="project" value="InterPro"/>
</dbReference>
<evidence type="ECO:0000313" key="7">
    <source>
        <dbReference type="EnsemblMetazoa" id="HelroP190105"/>
    </source>
</evidence>
<feature type="compositionally biased region" description="Low complexity" evidence="4">
    <location>
        <begin position="33"/>
        <end position="67"/>
    </location>
</feature>
<dbReference type="RefSeq" id="XP_009010878.1">
    <property type="nucleotide sequence ID" value="XM_009012630.1"/>
</dbReference>